<evidence type="ECO:0000313" key="6">
    <source>
        <dbReference type="Proteomes" id="UP000635606"/>
    </source>
</evidence>
<dbReference type="PANTHER" id="PTHR43046:SF12">
    <property type="entry name" value="GDP-MANNOSE MANNOSYL HYDROLASE"/>
    <property type="match status" value="1"/>
</dbReference>
<reference evidence="5" key="1">
    <citation type="submission" date="2021-01" db="EMBL/GenBank/DDBJ databases">
        <title>Whole genome shotgun sequence of Virgisporangium ochraceum NBRC 16418.</title>
        <authorList>
            <person name="Komaki H."/>
            <person name="Tamura T."/>
        </authorList>
    </citation>
    <scope>NUCLEOTIDE SEQUENCE</scope>
    <source>
        <strain evidence="5">NBRC 16418</strain>
    </source>
</reference>
<dbReference type="Pfam" id="PF00293">
    <property type="entry name" value="NUDIX"/>
    <property type="match status" value="1"/>
</dbReference>
<dbReference type="InterPro" id="IPR000086">
    <property type="entry name" value="NUDIX_hydrolase_dom"/>
</dbReference>
<evidence type="ECO:0000313" key="5">
    <source>
        <dbReference type="EMBL" id="GIJ73977.1"/>
    </source>
</evidence>
<dbReference type="PROSITE" id="PS51462">
    <property type="entry name" value="NUDIX"/>
    <property type="match status" value="1"/>
</dbReference>
<comment type="caution">
    <text evidence="5">The sequence shown here is derived from an EMBL/GenBank/DDBJ whole genome shotgun (WGS) entry which is preliminary data.</text>
</comment>
<gene>
    <name evidence="5" type="ORF">Voc01_088940</name>
</gene>
<protein>
    <recommendedName>
        <fullName evidence="4">Nudix hydrolase domain-containing protein</fullName>
    </recommendedName>
</protein>
<evidence type="ECO:0000259" key="4">
    <source>
        <dbReference type="PROSITE" id="PS51462"/>
    </source>
</evidence>
<organism evidence="5 6">
    <name type="scientific">Virgisporangium ochraceum</name>
    <dbReference type="NCBI Taxonomy" id="65505"/>
    <lineage>
        <taxon>Bacteria</taxon>
        <taxon>Bacillati</taxon>
        <taxon>Actinomycetota</taxon>
        <taxon>Actinomycetes</taxon>
        <taxon>Micromonosporales</taxon>
        <taxon>Micromonosporaceae</taxon>
        <taxon>Virgisporangium</taxon>
    </lineage>
</organism>
<dbReference type="Proteomes" id="UP000635606">
    <property type="component" value="Unassembled WGS sequence"/>
</dbReference>
<dbReference type="SUPFAM" id="SSF55811">
    <property type="entry name" value="Nudix"/>
    <property type="match status" value="1"/>
</dbReference>
<dbReference type="EMBL" id="BOPH01000128">
    <property type="protein sequence ID" value="GIJ73977.1"/>
    <property type="molecule type" value="Genomic_DNA"/>
</dbReference>
<dbReference type="CDD" id="cd18876">
    <property type="entry name" value="NUDIX_Hydrolase"/>
    <property type="match status" value="1"/>
</dbReference>
<evidence type="ECO:0000256" key="2">
    <source>
        <dbReference type="ARBA" id="ARBA00022801"/>
    </source>
</evidence>
<evidence type="ECO:0000256" key="3">
    <source>
        <dbReference type="ARBA" id="ARBA00022842"/>
    </source>
</evidence>
<keyword evidence="3" id="KW-0460">Magnesium</keyword>
<name>A0A8J4EJ66_9ACTN</name>
<dbReference type="Gene3D" id="3.90.79.10">
    <property type="entry name" value="Nucleoside Triphosphate Pyrophosphohydrolase"/>
    <property type="match status" value="1"/>
</dbReference>
<comment type="cofactor">
    <cofactor evidence="1">
        <name>Mg(2+)</name>
        <dbReference type="ChEBI" id="CHEBI:18420"/>
    </cofactor>
</comment>
<dbReference type="AlphaFoldDB" id="A0A8J4EJ66"/>
<evidence type="ECO:0000256" key="1">
    <source>
        <dbReference type="ARBA" id="ARBA00001946"/>
    </source>
</evidence>
<proteinExistence type="predicted"/>
<keyword evidence="2" id="KW-0378">Hydrolase</keyword>
<dbReference type="PANTHER" id="PTHR43046">
    <property type="entry name" value="GDP-MANNOSE MANNOSYL HYDROLASE"/>
    <property type="match status" value="1"/>
</dbReference>
<sequence>MGFDDTVLPRKRVAATVLFFDTDDRVLLVEPTYKPEWELPGGAVETDESPYTGACREVAEELGRTAPVGRLLAVDWSPPRPGRTECLVFVFDGGVLAGDEIAALRLPADELRGLAWCTPAEAVQRLPPVLARRLASACAARSAGTVAYLENGEPRLP</sequence>
<dbReference type="InterPro" id="IPR020084">
    <property type="entry name" value="NUDIX_hydrolase_CS"/>
</dbReference>
<dbReference type="RefSeq" id="WP_203933793.1">
    <property type="nucleotide sequence ID" value="NZ_BOPH01000128.1"/>
</dbReference>
<accession>A0A8J4EJ66</accession>
<dbReference type="InterPro" id="IPR015797">
    <property type="entry name" value="NUDIX_hydrolase-like_dom_sf"/>
</dbReference>
<dbReference type="GO" id="GO:0016787">
    <property type="term" value="F:hydrolase activity"/>
    <property type="evidence" value="ECO:0007669"/>
    <property type="project" value="UniProtKB-KW"/>
</dbReference>
<dbReference type="PROSITE" id="PS00893">
    <property type="entry name" value="NUDIX_BOX"/>
    <property type="match status" value="1"/>
</dbReference>
<feature type="domain" description="Nudix hydrolase" evidence="4">
    <location>
        <begin position="9"/>
        <end position="140"/>
    </location>
</feature>
<keyword evidence="6" id="KW-1185">Reference proteome</keyword>